<dbReference type="AlphaFoldDB" id="A0A6N9UI63"/>
<dbReference type="EMBL" id="JAAGMB010000120">
    <property type="protein sequence ID" value="NEB15960.1"/>
    <property type="molecule type" value="Genomic_DNA"/>
</dbReference>
<name>A0A6N9UI63_9ACTN</name>
<dbReference type="SMART" id="SM00387">
    <property type="entry name" value="HATPase_c"/>
    <property type="match status" value="1"/>
</dbReference>
<evidence type="ECO:0000259" key="12">
    <source>
        <dbReference type="PROSITE" id="PS50109"/>
    </source>
</evidence>
<dbReference type="SMART" id="SM00388">
    <property type="entry name" value="HisKA"/>
    <property type="match status" value="1"/>
</dbReference>
<feature type="domain" description="HAMP" evidence="13">
    <location>
        <begin position="232"/>
        <end position="286"/>
    </location>
</feature>
<dbReference type="SUPFAM" id="SSF47384">
    <property type="entry name" value="Homodimeric domain of signal transducing histidine kinase"/>
    <property type="match status" value="1"/>
</dbReference>
<dbReference type="SUPFAM" id="SSF158472">
    <property type="entry name" value="HAMP domain-like"/>
    <property type="match status" value="1"/>
</dbReference>
<keyword evidence="6" id="KW-0812">Transmembrane</keyword>
<dbReference type="CDD" id="cd00075">
    <property type="entry name" value="HATPase"/>
    <property type="match status" value="1"/>
</dbReference>
<dbReference type="Proteomes" id="UP000469545">
    <property type="component" value="Unassembled WGS sequence"/>
</dbReference>
<keyword evidence="8" id="KW-1133">Transmembrane helix</keyword>
<dbReference type="PRINTS" id="PR00344">
    <property type="entry name" value="BCTRLSENSOR"/>
</dbReference>
<dbReference type="CDD" id="cd00082">
    <property type="entry name" value="HisKA"/>
    <property type="match status" value="1"/>
</dbReference>
<evidence type="ECO:0000313" key="14">
    <source>
        <dbReference type="EMBL" id="NEB15960.1"/>
    </source>
</evidence>
<evidence type="ECO:0000256" key="11">
    <source>
        <dbReference type="SAM" id="MobiDB-lite"/>
    </source>
</evidence>
<sequence length="528" mass="56528">MRRLKGPKRSKGLKRPKGRKGLTGLKRLKRLKGVAVRRVRGLSLRGRLLVITLLLLTAALFGSTGLAVDQLQRGLVAQLDERVRGVAEVTARLPALPRAVGEDDASQVREAVELRWARDVYVAYLTPDGRVERVVRPAIRQPPALPRLDSSAVGDRSGDPFTVESEGGAADWRVIAVPRATGTGTGDRSGSVVAAGSLGEVDDSLRHLAGRVLVLDMLVLVFLGLAGWFAVRAGLRPLRRIETTAAAIASGDLSRRVPQLAAPRTELDRLSTALNGMLDRIEAGDAARADSEQRMRRFIADASHELRTPLAGIKGFTELYRMGGMPERADVDASMVRIEREAARLVDMVEELLLLARLDEHGTAAALPLDLTPMDLRTLAVDALHDLRALDPGRPVALTGLGGGRPGAAPVLGDEARLRRVTSNLVGNAVAHTPPGTPVRIGVGTEDGYAVLEFEDEGPGMTAEQAERAFSRFYRADRARARPGEGGAGLGLSIVDSLVRAHNGRVDLRTAPGAGATFRILLPRDTSE</sequence>
<dbReference type="InterPro" id="IPR036097">
    <property type="entry name" value="HisK_dim/P_sf"/>
</dbReference>
<comment type="catalytic activity">
    <reaction evidence="1">
        <text>ATP + protein L-histidine = ADP + protein N-phospho-L-histidine.</text>
        <dbReference type="EC" id="2.7.13.3"/>
    </reaction>
</comment>
<dbReference type="InterPro" id="IPR003661">
    <property type="entry name" value="HisK_dim/P_dom"/>
</dbReference>
<dbReference type="InterPro" id="IPR005467">
    <property type="entry name" value="His_kinase_dom"/>
</dbReference>
<dbReference type="InterPro" id="IPR036890">
    <property type="entry name" value="HATPase_C_sf"/>
</dbReference>
<evidence type="ECO:0000256" key="10">
    <source>
        <dbReference type="ARBA" id="ARBA00023136"/>
    </source>
</evidence>
<dbReference type="Gene3D" id="3.30.565.10">
    <property type="entry name" value="Histidine kinase-like ATPase, C-terminal domain"/>
    <property type="match status" value="1"/>
</dbReference>
<protein>
    <recommendedName>
        <fullName evidence="3">histidine kinase</fullName>
        <ecNumber evidence="3">2.7.13.3</ecNumber>
    </recommendedName>
</protein>
<dbReference type="InterPro" id="IPR050428">
    <property type="entry name" value="TCS_sensor_his_kinase"/>
</dbReference>
<keyword evidence="7 14" id="KW-0418">Kinase</keyword>
<evidence type="ECO:0000313" key="15">
    <source>
        <dbReference type="Proteomes" id="UP000469545"/>
    </source>
</evidence>
<dbReference type="Pfam" id="PF00672">
    <property type="entry name" value="HAMP"/>
    <property type="match status" value="1"/>
</dbReference>
<dbReference type="CDD" id="cd06225">
    <property type="entry name" value="HAMP"/>
    <property type="match status" value="1"/>
</dbReference>
<evidence type="ECO:0000256" key="4">
    <source>
        <dbReference type="ARBA" id="ARBA00022553"/>
    </source>
</evidence>
<dbReference type="Gene3D" id="1.10.287.130">
    <property type="match status" value="1"/>
</dbReference>
<dbReference type="GO" id="GO:0000155">
    <property type="term" value="F:phosphorelay sensor kinase activity"/>
    <property type="evidence" value="ECO:0007669"/>
    <property type="project" value="InterPro"/>
</dbReference>
<dbReference type="Gene3D" id="6.10.340.10">
    <property type="match status" value="1"/>
</dbReference>
<dbReference type="SMART" id="SM00304">
    <property type="entry name" value="HAMP"/>
    <property type="match status" value="1"/>
</dbReference>
<evidence type="ECO:0000256" key="3">
    <source>
        <dbReference type="ARBA" id="ARBA00012438"/>
    </source>
</evidence>
<dbReference type="InterPro" id="IPR003594">
    <property type="entry name" value="HATPase_dom"/>
</dbReference>
<dbReference type="PANTHER" id="PTHR45436:SF5">
    <property type="entry name" value="SENSOR HISTIDINE KINASE TRCS"/>
    <property type="match status" value="1"/>
</dbReference>
<accession>A0A6N9UI63</accession>
<keyword evidence="15" id="KW-1185">Reference proteome</keyword>
<evidence type="ECO:0000259" key="13">
    <source>
        <dbReference type="PROSITE" id="PS50885"/>
    </source>
</evidence>
<comment type="caution">
    <text evidence="14">The sequence shown here is derived from an EMBL/GenBank/DDBJ whole genome shotgun (WGS) entry which is preliminary data.</text>
</comment>
<proteinExistence type="predicted"/>
<organism evidence="14 15">
    <name type="scientific">Streptomyces coelicoflavus</name>
    <dbReference type="NCBI Taxonomy" id="285562"/>
    <lineage>
        <taxon>Bacteria</taxon>
        <taxon>Bacillati</taxon>
        <taxon>Actinomycetota</taxon>
        <taxon>Actinomycetes</taxon>
        <taxon>Kitasatosporales</taxon>
        <taxon>Streptomycetaceae</taxon>
        <taxon>Streptomyces</taxon>
    </lineage>
</organism>
<dbReference type="EC" id="2.7.13.3" evidence="3"/>
<feature type="region of interest" description="Disordered" evidence="11">
    <location>
        <begin position="1"/>
        <end position="20"/>
    </location>
</feature>
<dbReference type="RefSeq" id="WP_164139101.1">
    <property type="nucleotide sequence ID" value="NZ_JAAGMB010000120.1"/>
</dbReference>
<reference evidence="14 15" key="1">
    <citation type="submission" date="2020-01" db="EMBL/GenBank/DDBJ databases">
        <title>Insect and environment-associated Actinomycetes.</title>
        <authorList>
            <person name="Currrie C."/>
            <person name="Chevrette M."/>
            <person name="Carlson C."/>
            <person name="Stubbendieck R."/>
            <person name="Wendt-Pienkowski E."/>
        </authorList>
    </citation>
    <scope>NUCLEOTIDE SEQUENCE [LARGE SCALE GENOMIC DNA]</scope>
    <source>
        <strain evidence="14 15">SID14172</strain>
    </source>
</reference>
<dbReference type="InterPro" id="IPR003660">
    <property type="entry name" value="HAMP_dom"/>
</dbReference>
<dbReference type="PROSITE" id="PS50885">
    <property type="entry name" value="HAMP"/>
    <property type="match status" value="1"/>
</dbReference>
<keyword evidence="4" id="KW-0597">Phosphoprotein</keyword>
<dbReference type="GO" id="GO:0005886">
    <property type="term" value="C:plasma membrane"/>
    <property type="evidence" value="ECO:0007669"/>
    <property type="project" value="UniProtKB-SubCell"/>
</dbReference>
<dbReference type="SUPFAM" id="SSF55874">
    <property type="entry name" value="ATPase domain of HSP90 chaperone/DNA topoisomerase II/histidine kinase"/>
    <property type="match status" value="1"/>
</dbReference>
<evidence type="ECO:0000256" key="2">
    <source>
        <dbReference type="ARBA" id="ARBA00004236"/>
    </source>
</evidence>
<dbReference type="InterPro" id="IPR004358">
    <property type="entry name" value="Sig_transdc_His_kin-like_C"/>
</dbReference>
<keyword evidence="5" id="KW-0808">Transferase</keyword>
<keyword evidence="10" id="KW-0472">Membrane</keyword>
<dbReference type="PANTHER" id="PTHR45436">
    <property type="entry name" value="SENSOR HISTIDINE KINASE YKOH"/>
    <property type="match status" value="1"/>
</dbReference>
<evidence type="ECO:0000256" key="8">
    <source>
        <dbReference type="ARBA" id="ARBA00022989"/>
    </source>
</evidence>
<gene>
    <name evidence="14" type="ORF">G3I46_05440</name>
</gene>
<feature type="domain" description="Histidine kinase" evidence="12">
    <location>
        <begin position="301"/>
        <end position="526"/>
    </location>
</feature>
<evidence type="ECO:0000256" key="6">
    <source>
        <dbReference type="ARBA" id="ARBA00022692"/>
    </source>
</evidence>
<dbReference type="FunFam" id="1.10.287.130:FF:000001">
    <property type="entry name" value="Two-component sensor histidine kinase"/>
    <property type="match status" value="1"/>
</dbReference>
<dbReference type="PROSITE" id="PS50109">
    <property type="entry name" value="HIS_KIN"/>
    <property type="match status" value="1"/>
</dbReference>
<evidence type="ECO:0000256" key="9">
    <source>
        <dbReference type="ARBA" id="ARBA00023012"/>
    </source>
</evidence>
<keyword evidence="9" id="KW-0902">Two-component regulatory system</keyword>
<evidence type="ECO:0000256" key="5">
    <source>
        <dbReference type="ARBA" id="ARBA00022679"/>
    </source>
</evidence>
<dbReference type="Pfam" id="PF02518">
    <property type="entry name" value="HATPase_c"/>
    <property type="match status" value="1"/>
</dbReference>
<dbReference type="Pfam" id="PF00512">
    <property type="entry name" value="HisKA"/>
    <property type="match status" value="1"/>
</dbReference>
<evidence type="ECO:0000256" key="7">
    <source>
        <dbReference type="ARBA" id="ARBA00022777"/>
    </source>
</evidence>
<evidence type="ECO:0000256" key="1">
    <source>
        <dbReference type="ARBA" id="ARBA00000085"/>
    </source>
</evidence>
<comment type="subcellular location">
    <subcellularLocation>
        <location evidence="2">Cell membrane</location>
    </subcellularLocation>
</comment>